<gene>
    <name evidence="2" type="ORF">GTH32_09255</name>
</gene>
<comment type="caution">
    <text evidence="2">The sequence shown here is derived from an EMBL/GenBank/DDBJ whole genome shotgun (WGS) entry which is preliminary data.</text>
</comment>
<feature type="signal peptide" evidence="1">
    <location>
        <begin position="1"/>
        <end position="21"/>
    </location>
</feature>
<dbReference type="RefSeq" id="WP_163085002.1">
    <property type="nucleotide sequence ID" value="NZ_JAAAWN010000010.1"/>
</dbReference>
<keyword evidence="3" id="KW-1185">Reference proteome</keyword>
<proteinExistence type="predicted"/>
<protein>
    <submittedName>
        <fullName evidence="2">DUF3718 domain-containing protein</fullName>
    </submittedName>
</protein>
<feature type="chain" id="PRO_5030792867" evidence="1">
    <location>
        <begin position="22"/>
        <end position="155"/>
    </location>
</feature>
<name>A0A7X5RLF2_9ALTE</name>
<dbReference type="AlphaFoldDB" id="A0A7X5RLF2"/>
<keyword evidence="1" id="KW-0732">Signal</keyword>
<dbReference type="EMBL" id="JAAAWN010000010">
    <property type="protein sequence ID" value="NDV91365.1"/>
    <property type="molecule type" value="Genomic_DNA"/>
</dbReference>
<evidence type="ECO:0000313" key="2">
    <source>
        <dbReference type="EMBL" id="NDV91365.1"/>
    </source>
</evidence>
<reference evidence="2 3" key="1">
    <citation type="submission" date="2020-01" db="EMBL/GenBank/DDBJ databases">
        <authorList>
            <person name="Chen J."/>
            <person name="Zhu S."/>
            <person name="Yang J."/>
        </authorList>
    </citation>
    <scope>NUCLEOTIDE SEQUENCE [LARGE SCALE GENOMIC DNA]</scope>
    <source>
        <strain evidence="2 3">345S023</strain>
    </source>
</reference>
<sequence>MKLSTLALALTFTVAATQSFAKDVVLKPANANIETKACLTAANEGYGPALRFIRKSGFDADEFSASVRCNGESLRSFAHMYSNTTAKASVKTVALVAKNEDTASKACLAAISVGADQALAQYQLEGENIICNNKQISDFAREYRTDNVVVRSFSE</sequence>
<organism evidence="2 3">
    <name type="scientific">Alteromonas profundi</name>
    <dbReference type="NCBI Taxonomy" id="2696062"/>
    <lineage>
        <taxon>Bacteria</taxon>
        <taxon>Pseudomonadati</taxon>
        <taxon>Pseudomonadota</taxon>
        <taxon>Gammaproteobacteria</taxon>
        <taxon>Alteromonadales</taxon>
        <taxon>Alteromonadaceae</taxon>
        <taxon>Alteromonas/Salinimonas group</taxon>
        <taxon>Alteromonas</taxon>
    </lineage>
</organism>
<evidence type="ECO:0000256" key="1">
    <source>
        <dbReference type="SAM" id="SignalP"/>
    </source>
</evidence>
<evidence type="ECO:0000313" key="3">
    <source>
        <dbReference type="Proteomes" id="UP000470213"/>
    </source>
</evidence>
<dbReference type="Proteomes" id="UP000470213">
    <property type="component" value="Unassembled WGS sequence"/>
</dbReference>
<accession>A0A7X5RLF2</accession>